<proteinExistence type="predicted"/>
<dbReference type="EMBL" id="CP081303">
    <property type="protein sequence ID" value="QZE15235.1"/>
    <property type="molecule type" value="Genomic_DNA"/>
</dbReference>
<organism evidence="1 2">
    <name type="scientific">Halosquirtibacter laminarini</name>
    <dbReference type="NCBI Taxonomy" id="3374600"/>
    <lineage>
        <taxon>Bacteria</taxon>
        <taxon>Pseudomonadati</taxon>
        <taxon>Bacteroidota</taxon>
        <taxon>Bacteroidia</taxon>
        <taxon>Marinilabiliales</taxon>
        <taxon>Prolixibacteraceae</taxon>
        <taxon>Halosquirtibacter</taxon>
    </lineage>
</organism>
<name>A0AC61NHT2_9BACT</name>
<protein>
    <submittedName>
        <fullName evidence="1">AraC family transcriptional regulator</fullName>
    </submittedName>
</protein>
<sequence length="285" mass="33154">MMKKCTNSRYHESINKTIDYIQIHIRQPIDLKSLAEVANISEYHFHRIFKAFIGESLGSYILRVRIESAAGYLRVSNHTLTEIAEKVGYNNQQALSKAFKRHFGVTPTAFRNIETFFNSKREVKKPCNILHPTIRHEKKISLVYLRIIDQYGAPEAYKQAWGRLGSYMHSNHLFNQRTEAIGLSFDDPNITKGEQCRFYACYSIEESVEMEGEIGTYALDEGKFAVFTLHGSYNQIAQMYHDIYYGWLPQSGVTLRDSVSYEKYLNHPDRVKKEELLTEIYIPIQ</sequence>
<reference evidence="1" key="1">
    <citation type="submission" date="2021-08" db="EMBL/GenBank/DDBJ databases">
        <title>Novel anaerobic bacterium isolated from sea squirt in East Sea, Republic of Korea.</title>
        <authorList>
            <person name="Nguyen T.H."/>
            <person name="Li Z."/>
            <person name="Lee Y.-J."/>
            <person name="Ko J."/>
            <person name="Kim S.-G."/>
        </authorList>
    </citation>
    <scope>NUCLEOTIDE SEQUENCE</scope>
    <source>
        <strain evidence="1">KCTC 25031</strain>
    </source>
</reference>
<evidence type="ECO:0000313" key="2">
    <source>
        <dbReference type="Proteomes" id="UP000826212"/>
    </source>
</evidence>
<accession>A0AC61NHT2</accession>
<gene>
    <name evidence="1" type="ORF">K4L44_05210</name>
</gene>
<dbReference type="Proteomes" id="UP000826212">
    <property type="component" value="Chromosome"/>
</dbReference>
<evidence type="ECO:0000313" key="1">
    <source>
        <dbReference type="EMBL" id="QZE15235.1"/>
    </source>
</evidence>
<keyword evidence="2" id="KW-1185">Reference proteome</keyword>